<dbReference type="Proteomes" id="UP000886595">
    <property type="component" value="Unassembled WGS sequence"/>
</dbReference>
<proteinExistence type="predicted"/>
<dbReference type="InterPro" id="IPR001810">
    <property type="entry name" value="F-box_dom"/>
</dbReference>
<dbReference type="InterPro" id="IPR013187">
    <property type="entry name" value="F-box-assoc_dom_typ3"/>
</dbReference>
<protein>
    <recommendedName>
        <fullName evidence="1">F-box domain-containing protein</fullName>
    </recommendedName>
</protein>
<dbReference type="CDD" id="cd22157">
    <property type="entry name" value="F-box_AtFBW1-like"/>
    <property type="match status" value="1"/>
</dbReference>
<evidence type="ECO:0000313" key="2">
    <source>
        <dbReference type="EMBL" id="KAG2329195.1"/>
    </source>
</evidence>
<name>A0A8X7WH99_BRACI</name>
<reference evidence="2 3" key="1">
    <citation type="submission" date="2020-02" db="EMBL/GenBank/DDBJ databases">
        <authorList>
            <person name="Ma Q."/>
            <person name="Huang Y."/>
            <person name="Song X."/>
            <person name="Pei D."/>
        </authorList>
    </citation>
    <scope>NUCLEOTIDE SEQUENCE [LARGE SCALE GENOMIC DNA]</scope>
    <source>
        <strain evidence="2">Sxm20200214</strain>
        <tissue evidence="2">Leaf</tissue>
    </source>
</reference>
<dbReference type="PANTHER" id="PTHR31111:SF25">
    <property type="entry name" value="F-BOX ASSOCIATED UBIQUITINATION EFFECTOR FAMILY PROTEIN"/>
    <property type="match status" value="1"/>
</dbReference>
<keyword evidence="3" id="KW-1185">Reference proteome</keyword>
<dbReference type="OrthoDB" id="687122at2759"/>
<gene>
    <name evidence="2" type="ORF">Bca52824_000375</name>
</gene>
<evidence type="ECO:0000313" key="3">
    <source>
        <dbReference type="Proteomes" id="UP000886595"/>
    </source>
</evidence>
<dbReference type="PROSITE" id="PS50181">
    <property type="entry name" value="FBOX"/>
    <property type="match status" value="1"/>
</dbReference>
<dbReference type="NCBIfam" id="TIGR01640">
    <property type="entry name" value="F_box_assoc_1"/>
    <property type="match status" value="1"/>
</dbReference>
<accession>A0A8X7WH99</accession>
<dbReference type="InterPro" id="IPR036047">
    <property type="entry name" value="F-box-like_dom_sf"/>
</dbReference>
<evidence type="ECO:0000259" key="1">
    <source>
        <dbReference type="PROSITE" id="PS50181"/>
    </source>
</evidence>
<organism evidence="2 3">
    <name type="scientific">Brassica carinata</name>
    <name type="common">Ethiopian mustard</name>
    <name type="synonym">Abyssinian cabbage</name>
    <dbReference type="NCBI Taxonomy" id="52824"/>
    <lineage>
        <taxon>Eukaryota</taxon>
        <taxon>Viridiplantae</taxon>
        <taxon>Streptophyta</taxon>
        <taxon>Embryophyta</taxon>
        <taxon>Tracheophyta</taxon>
        <taxon>Spermatophyta</taxon>
        <taxon>Magnoliopsida</taxon>
        <taxon>eudicotyledons</taxon>
        <taxon>Gunneridae</taxon>
        <taxon>Pentapetalae</taxon>
        <taxon>rosids</taxon>
        <taxon>malvids</taxon>
        <taxon>Brassicales</taxon>
        <taxon>Brassicaceae</taxon>
        <taxon>Brassiceae</taxon>
        <taxon>Brassica</taxon>
    </lineage>
</organism>
<dbReference type="InterPro" id="IPR017451">
    <property type="entry name" value="F-box-assoc_interact_dom"/>
</dbReference>
<dbReference type="Pfam" id="PF00646">
    <property type="entry name" value="F-box"/>
    <property type="match status" value="1"/>
</dbReference>
<dbReference type="Gene3D" id="1.20.1280.50">
    <property type="match status" value="1"/>
</dbReference>
<dbReference type="EMBL" id="JAAMPC010000001">
    <property type="protein sequence ID" value="KAG2329195.1"/>
    <property type="molecule type" value="Genomic_DNA"/>
</dbReference>
<comment type="caution">
    <text evidence="2">The sequence shown here is derived from an EMBL/GenBank/DDBJ whole genome shotgun (WGS) entry which is preliminary data.</text>
</comment>
<sequence>MVGLSFRIAVVKGLRKKKMKISKVKRNRRVLSRPDSKPVAVELPELPEEVLMQILARLPANLLLQFRCVSRRWYSMISSPYFANLFLKVQSSMPRERRLFMYLVDKDGHGDYALLSQLIRNLKANVFQLGEYVTIPGMGGCLVNALRGLMCCRIGTSVRICNLTTKQHVELPIVVSSISGDDFKMWNHFGYDPVQEEYKVISVTWEMTQERVVRSEYHVLVLGPGASWRRINQSLAPHRPCSQGISMDGVLYYGAWTGENTFVVVSFNMRSEKFNLIKLPLQAGTNLMNYRGKLAVFDYSHLVSEHRIDLWVLEDESQWSNKKTFVLPISDIDIVIPGELSVQGTSRDGAIRVFSKTDYWLLHAIYVLDSCKMTGGVILPKLRERLPFETESLHTTYWDDFESIMYLEI</sequence>
<feature type="domain" description="F-box" evidence="1">
    <location>
        <begin position="40"/>
        <end position="89"/>
    </location>
</feature>
<dbReference type="AlphaFoldDB" id="A0A8X7WH99"/>
<dbReference type="SUPFAM" id="SSF81383">
    <property type="entry name" value="F-box domain"/>
    <property type="match status" value="1"/>
</dbReference>
<dbReference type="Pfam" id="PF08268">
    <property type="entry name" value="FBA_3"/>
    <property type="match status" value="1"/>
</dbReference>
<dbReference type="PANTHER" id="PTHR31111">
    <property type="entry name" value="BNAA05G37150D PROTEIN-RELATED"/>
    <property type="match status" value="1"/>
</dbReference>
<dbReference type="SMART" id="SM00256">
    <property type="entry name" value="FBOX"/>
    <property type="match status" value="1"/>
</dbReference>